<evidence type="ECO:0000256" key="1">
    <source>
        <dbReference type="ARBA" id="ARBA00022737"/>
    </source>
</evidence>
<gene>
    <name evidence="4" type="ORF">EJ08DRAFT_53109</name>
</gene>
<dbReference type="PANTHER" id="PTHR24198:SF165">
    <property type="entry name" value="ANKYRIN REPEAT-CONTAINING PROTEIN-RELATED"/>
    <property type="match status" value="1"/>
</dbReference>
<evidence type="ECO:0000313" key="5">
    <source>
        <dbReference type="Proteomes" id="UP000800235"/>
    </source>
</evidence>
<name>A0A9P4NF40_9PEZI</name>
<dbReference type="SMART" id="SM00248">
    <property type="entry name" value="ANK"/>
    <property type="match status" value="7"/>
</dbReference>
<evidence type="ECO:0000313" key="4">
    <source>
        <dbReference type="EMBL" id="KAF2418488.1"/>
    </source>
</evidence>
<feature type="repeat" description="ANK" evidence="3">
    <location>
        <begin position="321"/>
        <end position="353"/>
    </location>
</feature>
<protein>
    <submittedName>
        <fullName evidence="4">Ankyrin</fullName>
    </submittedName>
</protein>
<dbReference type="InterPro" id="IPR036770">
    <property type="entry name" value="Ankyrin_rpt-contain_sf"/>
</dbReference>
<feature type="repeat" description="ANK" evidence="3">
    <location>
        <begin position="179"/>
        <end position="211"/>
    </location>
</feature>
<comment type="caution">
    <text evidence="4">The sequence shown here is derived from an EMBL/GenBank/DDBJ whole genome shotgun (WGS) entry which is preliminary data.</text>
</comment>
<feature type="repeat" description="ANK" evidence="3">
    <location>
        <begin position="145"/>
        <end position="173"/>
    </location>
</feature>
<organism evidence="4 5">
    <name type="scientific">Tothia fuscella</name>
    <dbReference type="NCBI Taxonomy" id="1048955"/>
    <lineage>
        <taxon>Eukaryota</taxon>
        <taxon>Fungi</taxon>
        <taxon>Dikarya</taxon>
        <taxon>Ascomycota</taxon>
        <taxon>Pezizomycotina</taxon>
        <taxon>Dothideomycetes</taxon>
        <taxon>Pleosporomycetidae</taxon>
        <taxon>Venturiales</taxon>
        <taxon>Cylindrosympodiaceae</taxon>
        <taxon>Tothia</taxon>
    </lineage>
</organism>
<keyword evidence="1" id="KW-0677">Repeat</keyword>
<dbReference type="PANTHER" id="PTHR24198">
    <property type="entry name" value="ANKYRIN REPEAT AND PROTEIN KINASE DOMAIN-CONTAINING PROTEIN"/>
    <property type="match status" value="1"/>
</dbReference>
<dbReference type="PROSITE" id="PS50088">
    <property type="entry name" value="ANK_REPEAT"/>
    <property type="match status" value="3"/>
</dbReference>
<dbReference type="PROSITE" id="PS50297">
    <property type="entry name" value="ANK_REP_REGION"/>
    <property type="match status" value="3"/>
</dbReference>
<accession>A0A9P4NF40</accession>
<proteinExistence type="predicted"/>
<dbReference type="EMBL" id="MU007127">
    <property type="protein sequence ID" value="KAF2418488.1"/>
    <property type="molecule type" value="Genomic_DNA"/>
</dbReference>
<sequence length="415" mass="46345">MDSMEQAFNKQFEAMNLQNRWHDQKTPLNPHIGKKAQATSSLWAQINWMGFNFTIAKTQRSNCHDFTLRLRTGIPFAEYIFQLEYSFRKYAFCGLMSPLPSGGYGFSRVIADDSEFMAACLSGDLAVVKDLCRNGSARLDDVSKKNMTPLMYAVEGGDVDTVAFLLDNGASPNWLGGSRQTSPIQWAIKNDRLDIARILIQRGADLHHVSTLGWTPLFYCWAQLYANQSKKTDILKLLAEYSCLELEVLDTKEWTVLQRASAFGTAEDVNVLLKLGANPFTKTTGLQWQGIHYAIAAGNQTTFEELLPKYASEDLQVVDERGWSLLHIAAQAGHQSLIRALLDNGADPYAKSKPTRFYVPEELCDRTCTPGDVACGMDSAIQRRYLDVLAEFSLLAQPCADPSDETGEVFFDAVE</sequence>
<dbReference type="SUPFAM" id="SSF48403">
    <property type="entry name" value="Ankyrin repeat"/>
    <property type="match status" value="1"/>
</dbReference>
<dbReference type="OrthoDB" id="539213at2759"/>
<dbReference type="InterPro" id="IPR002110">
    <property type="entry name" value="Ankyrin_rpt"/>
</dbReference>
<dbReference type="AlphaFoldDB" id="A0A9P4NF40"/>
<evidence type="ECO:0000256" key="2">
    <source>
        <dbReference type="ARBA" id="ARBA00023043"/>
    </source>
</evidence>
<dbReference type="Pfam" id="PF12796">
    <property type="entry name" value="Ank_2"/>
    <property type="match status" value="2"/>
</dbReference>
<evidence type="ECO:0000256" key="3">
    <source>
        <dbReference type="PROSITE-ProRule" id="PRU00023"/>
    </source>
</evidence>
<dbReference type="Proteomes" id="UP000800235">
    <property type="component" value="Unassembled WGS sequence"/>
</dbReference>
<keyword evidence="2 3" id="KW-0040">ANK repeat</keyword>
<keyword evidence="5" id="KW-1185">Reference proteome</keyword>
<dbReference type="Gene3D" id="1.25.40.20">
    <property type="entry name" value="Ankyrin repeat-containing domain"/>
    <property type="match status" value="1"/>
</dbReference>
<reference evidence="4" key="1">
    <citation type="journal article" date="2020" name="Stud. Mycol.">
        <title>101 Dothideomycetes genomes: a test case for predicting lifestyles and emergence of pathogens.</title>
        <authorList>
            <person name="Haridas S."/>
            <person name="Albert R."/>
            <person name="Binder M."/>
            <person name="Bloem J."/>
            <person name="Labutti K."/>
            <person name="Salamov A."/>
            <person name="Andreopoulos B."/>
            <person name="Baker S."/>
            <person name="Barry K."/>
            <person name="Bills G."/>
            <person name="Bluhm B."/>
            <person name="Cannon C."/>
            <person name="Castanera R."/>
            <person name="Culley D."/>
            <person name="Daum C."/>
            <person name="Ezra D."/>
            <person name="Gonzalez J."/>
            <person name="Henrissat B."/>
            <person name="Kuo A."/>
            <person name="Liang C."/>
            <person name="Lipzen A."/>
            <person name="Lutzoni F."/>
            <person name="Magnuson J."/>
            <person name="Mondo S."/>
            <person name="Nolan M."/>
            <person name="Ohm R."/>
            <person name="Pangilinan J."/>
            <person name="Park H.-J."/>
            <person name="Ramirez L."/>
            <person name="Alfaro M."/>
            <person name="Sun H."/>
            <person name="Tritt A."/>
            <person name="Yoshinaga Y."/>
            <person name="Zwiers L.-H."/>
            <person name="Turgeon B."/>
            <person name="Goodwin S."/>
            <person name="Spatafora J."/>
            <person name="Crous P."/>
            <person name="Grigoriev I."/>
        </authorList>
    </citation>
    <scope>NUCLEOTIDE SEQUENCE</scope>
    <source>
        <strain evidence="4">CBS 130266</strain>
    </source>
</reference>